<organism evidence="2 3">
    <name type="scientific">Angomonas deanei</name>
    <dbReference type="NCBI Taxonomy" id="59799"/>
    <lineage>
        <taxon>Eukaryota</taxon>
        <taxon>Discoba</taxon>
        <taxon>Euglenozoa</taxon>
        <taxon>Kinetoplastea</taxon>
        <taxon>Metakinetoplastina</taxon>
        <taxon>Trypanosomatida</taxon>
        <taxon>Trypanosomatidae</taxon>
        <taxon>Strigomonadinae</taxon>
        <taxon>Angomonas</taxon>
    </lineage>
</organism>
<dbReference type="EMBL" id="LR877148">
    <property type="protein sequence ID" value="CAD2214816.1"/>
    <property type="molecule type" value="Genomic_DNA"/>
</dbReference>
<accession>A0A7G2C519</accession>
<dbReference type="Proteomes" id="UP000515908">
    <property type="component" value="Chromosome 04"/>
</dbReference>
<feature type="coiled-coil region" evidence="1">
    <location>
        <begin position="85"/>
        <end position="112"/>
    </location>
</feature>
<proteinExistence type="predicted"/>
<dbReference type="VEuPathDB" id="TriTrypDB:ADEAN_000226700"/>
<dbReference type="AlphaFoldDB" id="A0A7G2C519"/>
<evidence type="ECO:0000313" key="2">
    <source>
        <dbReference type="EMBL" id="CAD2214816.1"/>
    </source>
</evidence>
<protein>
    <submittedName>
        <fullName evidence="2">Uncharacterized protein</fullName>
    </submittedName>
</protein>
<name>A0A7G2C519_9TRYP</name>
<keyword evidence="3" id="KW-1185">Reference proteome</keyword>
<reference evidence="2 3" key="1">
    <citation type="submission" date="2020-08" db="EMBL/GenBank/DDBJ databases">
        <authorList>
            <person name="Newling K."/>
            <person name="Davey J."/>
            <person name="Forrester S."/>
        </authorList>
    </citation>
    <scope>NUCLEOTIDE SEQUENCE [LARGE SCALE GENOMIC DNA]</scope>
    <source>
        <strain evidence="3">Crithidia deanei Carvalho (ATCC PRA-265)</strain>
    </source>
</reference>
<gene>
    <name evidence="2" type="ORF">ADEAN_000226700</name>
</gene>
<sequence length="184" mass="21272">MAECSYAELLSYLQKEIDESNYACENEELLNEAKKIVAGKADILSSEKLRLQILDDSILSLANRILNEGQLLQNKKEKSVDDSKYSRQEELLTKAERRKKDYTKRLAELEGMHTNDITEEENDNYPEELKKDAHQIRRATALAEANVYAARQNELYQAKKLLEAVKQSNSELRHKIKLVDQDEL</sequence>
<evidence type="ECO:0000256" key="1">
    <source>
        <dbReference type="SAM" id="Coils"/>
    </source>
</evidence>
<keyword evidence="1" id="KW-0175">Coiled coil</keyword>
<evidence type="ECO:0000313" key="3">
    <source>
        <dbReference type="Proteomes" id="UP000515908"/>
    </source>
</evidence>